<gene>
    <name evidence="11" type="ORF">SVIM_LOCUS120162</name>
</gene>
<dbReference type="SMART" id="SM00574">
    <property type="entry name" value="POX"/>
    <property type="match status" value="1"/>
</dbReference>
<feature type="region of interest" description="Disordered" evidence="9">
    <location>
        <begin position="422"/>
        <end position="478"/>
    </location>
</feature>
<keyword evidence="4" id="KW-0238">DNA-binding</keyword>
<evidence type="ECO:0000256" key="4">
    <source>
        <dbReference type="ARBA" id="ARBA00023125"/>
    </source>
</evidence>
<dbReference type="InterPro" id="IPR041891">
    <property type="entry name" value="Alpha_CA_prokaryot-like"/>
</dbReference>
<dbReference type="InterPro" id="IPR006563">
    <property type="entry name" value="POX_dom"/>
</dbReference>
<evidence type="ECO:0000256" key="9">
    <source>
        <dbReference type="SAM" id="MobiDB-lite"/>
    </source>
</evidence>
<dbReference type="Gene3D" id="3.10.200.10">
    <property type="entry name" value="Alpha carbonic anhydrase"/>
    <property type="match status" value="1"/>
</dbReference>
<accession>A0A6N2KPR1</accession>
<proteinExistence type="inferred from homology"/>
<feature type="region of interest" description="Disordered" evidence="9">
    <location>
        <begin position="739"/>
        <end position="762"/>
    </location>
</feature>
<dbReference type="Pfam" id="PF00194">
    <property type="entry name" value="Carb_anhydrase"/>
    <property type="match status" value="1"/>
</dbReference>
<evidence type="ECO:0000256" key="8">
    <source>
        <dbReference type="ARBA" id="ARBA00048348"/>
    </source>
</evidence>
<dbReference type="SUPFAM" id="SSF51069">
    <property type="entry name" value="Carbonic anhydrase"/>
    <property type="match status" value="1"/>
</dbReference>
<reference evidence="11" key="1">
    <citation type="submission" date="2019-03" db="EMBL/GenBank/DDBJ databases">
        <authorList>
            <person name="Mank J."/>
            <person name="Almeida P."/>
        </authorList>
    </citation>
    <scope>NUCLEOTIDE SEQUENCE</scope>
    <source>
        <strain evidence="11">78183</strain>
    </source>
</reference>
<dbReference type="InterPro" id="IPR009057">
    <property type="entry name" value="Homeodomain-like_sf"/>
</dbReference>
<keyword evidence="6" id="KW-0804">Transcription</keyword>
<dbReference type="InterPro" id="IPR001356">
    <property type="entry name" value="HD"/>
</dbReference>
<dbReference type="InterPro" id="IPR050224">
    <property type="entry name" value="TALE_homeobox"/>
</dbReference>
<dbReference type="InterPro" id="IPR001148">
    <property type="entry name" value="CA_dom"/>
</dbReference>
<keyword evidence="3" id="KW-0805">Transcription regulation</keyword>
<organism evidence="11">
    <name type="scientific">Salix viminalis</name>
    <name type="common">Common osier</name>
    <name type="synonym">Basket willow</name>
    <dbReference type="NCBI Taxonomy" id="40686"/>
    <lineage>
        <taxon>Eukaryota</taxon>
        <taxon>Viridiplantae</taxon>
        <taxon>Streptophyta</taxon>
        <taxon>Embryophyta</taxon>
        <taxon>Tracheophyta</taxon>
        <taxon>Spermatophyta</taxon>
        <taxon>Magnoliopsida</taxon>
        <taxon>eudicotyledons</taxon>
        <taxon>Gunneridae</taxon>
        <taxon>Pentapetalae</taxon>
        <taxon>rosids</taxon>
        <taxon>fabids</taxon>
        <taxon>Malpighiales</taxon>
        <taxon>Salicaceae</taxon>
        <taxon>Saliceae</taxon>
        <taxon>Salix</taxon>
    </lineage>
</organism>
<feature type="region of interest" description="Disordered" evidence="9">
    <location>
        <begin position="121"/>
        <end position="143"/>
    </location>
</feature>
<dbReference type="Pfam" id="PF05920">
    <property type="entry name" value="Homeobox_KN"/>
    <property type="match status" value="1"/>
</dbReference>
<keyword evidence="5" id="KW-0371">Homeobox</keyword>
<dbReference type="GO" id="GO:0003677">
    <property type="term" value="F:DNA binding"/>
    <property type="evidence" value="ECO:0007669"/>
    <property type="project" value="UniProtKB-KW"/>
</dbReference>
<evidence type="ECO:0000256" key="2">
    <source>
        <dbReference type="ARBA" id="ARBA00006454"/>
    </source>
</evidence>
<dbReference type="GO" id="GO:0006355">
    <property type="term" value="P:regulation of DNA-templated transcription"/>
    <property type="evidence" value="ECO:0007669"/>
    <property type="project" value="InterPro"/>
</dbReference>
<dbReference type="Pfam" id="PF07526">
    <property type="entry name" value="POX"/>
    <property type="match status" value="1"/>
</dbReference>
<dbReference type="PANTHER" id="PTHR11850">
    <property type="entry name" value="HOMEOBOX PROTEIN TRANSCRIPTION FACTORS"/>
    <property type="match status" value="1"/>
</dbReference>
<dbReference type="InterPro" id="IPR008422">
    <property type="entry name" value="KN_HD"/>
</dbReference>
<comment type="catalytic activity">
    <reaction evidence="8">
        <text>hydrogencarbonate + H(+) = CO2 + H2O</text>
        <dbReference type="Rhea" id="RHEA:10748"/>
        <dbReference type="ChEBI" id="CHEBI:15377"/>
        <dbReference type="ChEBI" id="CHEBI:15378"/>
        <dbReference type="ChEBI" id="CHEBI:16526"/>
        <dbReference type="ChEBI" id="CHEBI:17544"/>
        <dbReference type="EC" id="4.2.1.1"/>
    </reaction>
</comment>
<evidence type="ECO:0000313" key="11">
    <source>
        <dbReference type="EMBL" id="VFU30540.1"/>
    </source>
</evidence>
<dbReference type="PROSITE" id="PS51144">
    <property type="entry name" value="ALPHA_CA_2"/>
    <property type="match status" value="1"/>
</dbReference>
<evidence type="ECO:0000256" key="6">
    <source>
        <dbReference type="ARBA" id="ARBA00023163"/>
    </source>
</evidence>
<evidence type="ECO:0000259" key="10">
    <source>
        <dbReference type="PROSITE" id="PS51144"/>
    </source>
</evidence>
<dbReference type="SMART" id="SM00389">
    <property type="entry name" value="HOX"/>
    <property type="match status" value="1"/>
</dbReference>
<protein>
    <recommendedName>
        <fullName evidence="10">Alpha-carbonic anhydrase domain-containing protein</fullName>
    </recommendedName>
</protein>
<dbReference type="CDD" id="cd00086">
    <property type="entry name" value="homeodomain"/>
    <property type="match status" value="1"/>
</dbReference>
<dbReference type="GO" id="GO:0005634">
    <property type="term" value="C:nucleus"/>
    <property type="evidence" value="ECO:0007669"/>
    <property type="project" value="UniProtKB-SubCell"/>
</dbReference>
<evidence type="ECO:0000256" key="5">
    <source>
        <dbReference type="ARBA" id="ARBA00023155"/>
    </source>
</evidence>
<feature type="domain" description="Alpha-carbonic anhydrase" evidence="10">
    <location>
        <begin position="971"/>
        <end position="1128"/>
    </location>
</feature>
<dbReference type="SUPFAM" id="SSF46689">
    <property type="entry name" value="Homeodomain-like"/>
    <property type="match status" value="1"/>
</dbReference>
<sequence length="1135" mass="124638">METKSFQPETHVAQRSRRDKLRSLTSVQHVEDFGNDLDQLAVDPVLTPDLVHVRHVRNGNMLYGPTFLSSAMLSFATSSDVLSAQRGAMVDQELGPAHLTSPIAAENSSFTNMSHPVLSNLNASPSASNGDAQGRGNWTKLGSEQGYGSTVDYAGGSVAGERNQRLMSAVEVLSNNARLTDITYTQYLEPSYNEYRDIDLQSSLVDPSDELSSQDSQKQFRERQFATHPLHQNTLQDVVTSGLVGRSKEIIPHPSTENQSSTLHFDDANAWIRRANENSHRWTGELGLIIEESSQELMTIPNDANTQGLSLSLSSNLSSKVKETQFGEAYESECLQSKKGLSKASYTCPLPRPSILSKGCGKSLHELPEGATSILGNASPLGPFTGYATILSSSRFLKPAQELMDEFCGVKGLGLVRTSELPKRIGGASPPASRDAVNESDTGDKANDDTNLGASPLTSRRSNEEIGHCGGGSSSSESYMPEYQQMKAKLLYLQEEVLRRYKQYHQQMEMVASFFESVAGLGAATQYISMTIKAVSGNFKSIKHAISDQLKHVTKALGENLFSPSPFGSSTAGSLRYKDRSFQKSNSSGSNVGSLEHQEHIWRPQRGLPEPAVVILRAWLFEHFLHPYPTDTDKHMLATQTGLSRYQASLLLDHLYNHFFPRIQVSNWFINARVRLWKPMVEEIHSLETKGLLENNRSSGKNDGNSAEGAGQPDGDHQASKELGTSHVPGIQLECCRSIGSSGGSRDEQDAEEWDQEKRSRVGFQAPLRADRSLMDFVLYQKPASENGGLGAVSLTLGLRHGAENAQRQQLQHMSYDYRNGKKIGDHCGGGGGGTRWEEACFATLYPDLARKIGGDTCRMKEREGEREREREGGREDNTVEEIDIRMGKVAIQLLILIILFIVLAPSIPLTTSQEVEEETEFNYDPNGEKGPAQWGRIHPEWGACSNGSMQSPIDLMSDSVDVLKWEGGAGSIEINGTEYVLLQCHWHSPSEHTIHGKRLPLEAHMVHASLDGEVAVVGIMYMIGGPDSFLTSLTKQLQSVAGANEQDTVVGVVDPRNIKMGSMYYYSYIGSLTTPPCTENVLWAIAGKVSTATREQVRLLRVAVHDESDTNARPTQPINGRAVKILIPQVKDDV</sequence>
<dbReference type="EMBL" id="CAADRP010000635">
    <property type="protein sequence ID" value="VFU30540.1"/>
    <property type="molecule type" value="Genomic_DNA"/>
</dbReference>
<dbReference type="GO" id="GO:0004089">
    <property type="term" value="F:carbonate dehydratase activity"/>
    <property type="evidence" value="ECO:0007669"/>
    <property type="project" value="UniProtKB-EC"/>
</dbReference>
<feature type="compositionally biased region" description="Polar residues" evidence="9">
    <location>
        <begin position="695"/>
        <end position="705"/>
    </location>
</feature>
<comment type="subcellular location">
    <subcellularLocation>
        <location evidence="1">Nucleus</location>
    </subcellularLocation>
</comment>
<feature type="compositionally biased region" description="Polar residues" evidence="9">
    <location>
        <begin position="449"/>
        <end position="460"/>
    </location>
</feature>
<name>A0A6N2KPR1_SALVM</name>
<evidence type="ECO:0000256" key="7">
    <source>
        <dbReference type="ARBA" id="ARBA00023242"/>
    </source>
</evidence>
<dbReference type="SMART" id="SM01057">
    <property type="entry name" value="Carb_anhydrase"/>
    <property type="match status" value="1"/>
</dbReference>
<dbReference type="AlphaFoldDB" id="A0A6N2KPR1"/>
<evidence type="ECO:0000256" key="3">
    <source>
        <dbReference type="ARBA" id="ARBA00023015"/>
    </source>
</evidence>
<feature type="region of interest" description="Disordered" evidence="9">
    <location>
        <begin position="694"/>
        <end position="723"/>
    </location>
</feature>
<dbReference type="Gene3D" id="1.10.10.60">
    <property type="entry name" value="Homeodomain-like"/>
    <property type="match status" value="1"/>
</dbReference>
<dbReference type="InterPro" id="IPR036398">
    <property type="entry name" value="CA_dom_sf"/>
</dbReference>
<dbReference type="CDD" id="cd03124">
    <property type="entry name" value="alpha_CA_prokaryotic_like"/>
    <property type="match status" value="1"/>
</dbReference>
<evidence type="ECO:0000256" key="1">
    <source>
        <dbReference type="ARBA" id="ARBA00004123"/>
    </source>
</evidence>
<comment type="similarity">
    <text evidence="2">Belongs to the TALE/BELL homeobox family.</text>
</comment>
<keyword evidence="7" id="KW-0539">Nucleus</keyword>